<evidence type="ECO:0000256" key="3">
    <source>
        <dbReference type="ARBA" id="ARBA00022801"/>
    </source>
</evidence>
<dbReference type="GO" id="GO:0005829">
    <property type="term" value="C:cytosol"/>
    <property type="evidence" value="ECO:0007669"/>
    <property type="project" value="TreeGrafter"/>
</dbReference>
<keyword evidence="4" id="KW-0347">Helicase</keyword>
<keyword evidence="6" id="KW-0413">Isomerase</keyword>
<proteinExistence type="inferred from homology"/>
<dbReference type="GO" id="GO:0043138">
    <property type="term" value="F:3'-5' DNA helicase activity"/>
    <property type="evidence" value="ECO:0007669"/>
    <property type="project" value="UniProtKB-EC"/>
</dbReference>
<dbReference type="InterPro" id="IPR000212">
    <property type="entry name" value="DNA_helicase_UvrD/REP"/>
</dbReference>
<keyword evidence="3" id="KW-0378">Hydrolase</keyword>
<dbReference type="Gene3D" id="1.10.10.160">
    <property type="match status" value="1"/>
</dbReference>
<feature type="domain" description="UvrD-like helicase ATP-binding" evidence="10">
    <location>
        <begin position="16"/>
        <end position="343"/>
    </location>
</feature>
<keyword evidence="5" id="KW-0067">ATP-binding</keyword>
<dbReference type="PANTHER" id="PTHR11070:SF55">
    <property type="entry name" value="DNA 3'-5' HELICASE"/>
    <property type="match status" value="1"/>
</dbReference>
<evidence type="ECO:0000256" key="9">
    <source>
        <dbReference type="ARBA" id="ARBA00048988"/>
    </source>
</evidence>
<accession>A0A6J7NC43</accession>
<dbReference type="InterPro" id="IPR013986">
    <property type="entry name" value="DExx_box_DNA_helicase_dom_sf"/>
</dbReference>
<evidence type="ECO:0000256" key="2">
    <source>
        <dbReference type="ARBA" id="ARBA00022741"/>
    </source>
</evidence>
<evidence type="ECO:0000256" key="6">
    <source>
        <dbReference type="ARBA" id="ARBA00023235"/>
    </source>
</evidence>
<organism evidence="12">
    <name type="scientific">freshwater metagenome</name>
    <dbReference type="NCBI Taxonomy" id="449393"/>
    <lineage>
        <taxon>unclassified sequences</taxon>
        <taxon>metagenomes</taxon>
        <taxon>ecological metagenomes</taxon>
    </lineage>
</organism>
<gene>
    <name evidence="12" type="ORF">UFOPK3992_00036</name>
</gene>
<dbReference type="PROSITE" id="PS51198">
    <property type="entry name" value="UVRD_HELICASE_ATP_BIND"/>
    <property type="match status" value="1"/>
</dbReference>
<dbReference type="InterPro" id="IPR038726">
    <property type="entry name" value="PDDEXK_AddAB-type"/>
</dbReference>
<comment type="catalytic activity">
    <reaction evidence="7">
        <text>Couples ATP hydrolysis with the unwinding of duplex DNA by translocating in the 3'-5' direction.</text>
        <dbReference type="EC" id="5.6.2.4"/>
    </reaction>
</comment>
<evidence type="ECO:0000313" key="12">
    <source>
        <dbReference type="EMBL" id="CAB4990911.1"/>
    </source>
</evidence>
<evidence type="ECO:0000256" key="4">
    <source>
        <dbReference type="ARBA" id="ARBA00022806"/>
    </source>
</evidence>
<dbReference type="PANTHER" id="PTHR11070">
    <property type="entry name" value="UVRD / RECB / PCRA DNA HELICASE FAMILY MEMBER"/>
    <property type="match status" value="1"/>
</dbReference>
<evidence type="ECO:0000259" key="11">
    <source>
        <dbReference type="PROSITE" id="PS51217"/>
    </source>
</evidence>
<dbReference type="Gene3D" id="3.40.50.300">
    <property type="entry name" value="P-loop containing nucleotide triphosphate hydrolases"/>
    <property type="match status" value="3"/>
</dbReference>
<evidence type="ECO:0000259" key="10">
    <source>
        <dbReference type="PROSITE" id="PS51198"/>
    </source>
</evidence>
<name>A0A6J7NC43_9ZZZZ</name>
<evidence type="ECO:0000256" key="5">
    <source>
        <dbReference type="ARBA" id="ARBA00022840"/>
    </source>
</evidence>
<dbReference type="Pfam" id="PF00580">
    <property type="entry name" value="UvrD-helicase"/>
    <property type="match status" value="1"/>
</dbReference>
<dbReference type="AlphaFoldDB" id="A0A6J7NC43"/>
<dbReference type="Gene3D" id="1.10.486.10">
    <property type="entry name" value="PCRA, domain 4"/>
    <property type="match status" value="1"/>
</dbReference>
<dbReference type="GO" id="GO:0005524">
    <property type="term" value="F:ATP binding"/>
    <property type="evidence" value="ECO:0007669"/>
    <property type="project" value="UniProtKB-KW"/>
</dbReference>
<comment type="similarity">
    <text evidence="1">Belongs to the helicase family. UvrD subfamily.</text>
</comment>
<comment type="catalytic activity">
    <reaction evidence="9">
        <text>ATP + H2O = ADP + phosphate + H(+)</text>
        <dbReference type="Rhea" id="RHEA:13065"/>
        <dbReference type="ChEBI" id="CHEBI:15377"/>
        <dbReference type="ChEBI" id="CHEBI:15378"/>
        <dbReference type="ChEBI" id="CHEBI:30616"/>
        <dbReference type="ChEBI" id="CHEBI:43474"/>
        <dbReference type="ChEBI" id="CHEBI:456216"/>
        <dbReference type="EC" id="5.6.2.4"/>
    </reaction>
</comment>
<dbReference type="EC" id="5.6.2.4" evidence="8"/>
<feature type="domain" description="UvrD-like helicase C-terminal" evidence="11">
    <location>
        <begin position="344"/>
        <end position="654"/>
    </location>
</feature>
<dbReference type="Pfam" id="PF12705">
    <property type="entry name" value="PDDEXK_1"/>
    <property type="match status" value="1"/>
</dbReference>
<dbReference type="InterPro" id="IPR014017">
    <property type="entry name" value="DNA_helicase_UvrD-like_C"/>
</dbReference>
<evidence type="ECO:0000256" key="1">
    <source>
        <dbReference type="ARBA" id="ARBA00009922"/>
    </source>
</evidence>
<evidence type="ECO:0000256" key="8">
    <source>
        <dbReference type="ARBA" id="ARBA00034808"/>
    </source>
</evidence>
<dbReference type="GO" id="GO:0003677">
    <property type="term" value="F:DNA binding"/>
    <property type="evidence" value="ECO:0007669"/>
    <property type="project" value="InterPro"/>
</dbReference>
<dbReference type="GO" id="GO:0016787">
    <property type="term" value="F:hydrolase activity"/>
    <property type="evidence" value="ECO:0007669"/>
    <property type="project" value="UniProtKB-KW"/>
</dbReference>
<dbReference type="CDD" id="cd17932">
    <property type="entry name" value="DEXQc_UvrD"/>
    <property type="match status" value="1"/>
</dbReference>
<evidence type="ECO:0000256" key="7">
    <source>
        <dbReference type="ARBA" id="ARBA00034617"/>
    </source>
</evidence>
<dbReference type="InterPro" id="IPR027417">
    <property type="entry name" value="P-loop_NTPase"/>
</dbReference>
<keyword evidence="2" id="KW-0547">Nucleotide-binding</keyword>
<dbReference type="GO" id="GO:0000725">
    <property type="term" value="P:recombinational repair"/>
    <property type="evidence" value="ECO:0007669"/>
    <property type="project" value="TreeGrafter"/>
</dbReference>
<protein>
    <recommendedName>
        <fullName evidence="8">DNA 3'-5' helicase</fullName>
        <ecNumber evidence="8">5.6.2.4</ecNumber>
    </recommendedName>
</protein>
<reference evidence="12" key="1">
    <citation type="submission" date="2020-05" db="EMBL/GenBank/DDBJ databases">
        <authorList>
            <person name="Chiriac C."/>
            <person name="Salcher M."/>
            <person name="Ghai R."/>
            <person name="Kavagutti S V."/>
        </authorList>
    </citation>
    <scope>NUCLEOTIDE SEQUENCE</scope>
</reference>
<dbReference type="EMBL" id="CAFBOZ010000003">
    <property type="protein sequence ID" value="CAB4990911.1"/>
    <property type="molecule type" value="Genomic_DNA"/>
</dbReference>
<dbReference type="PROSITE" id="PS51217">
    <property type="entry name" value="UVRD_HELICASE_CTER"/>
    <property type="match status" value="1"/>
</dbReference>
<dbReference type="Pfam" id="PF13361">
    <property type="entry name" value="UvrD_C"/>
    <property type="match status" value="2"/>
</dbReference>
<dbReference type="SUPFAM" id="SSF52540">
    <property type="entry name" value="P-loop containing nucleoside triphosphate hydrolases"/>
    <property type="match status" value="1"/>
</dbReference>
<sequence>MTRDPIPTDLRVWLEIPFSDQQLDAAVAPMVPGLIVAGAGTGKTAVMAARVTWLVSTGRVAADQVLGLTFTTKAAAELSTRVRKSLAKARISLGLPARDDEAGEPTISTYHSFASRLVAEHGALAGAEPTARIVSDASLHQLAYRVICRSTHAFEGVTTRPVDMVGKVLALDSALAEHDVDPESVQAHDRALLERMSAFDQQGAGKDVMAAARLRRDLVALVLELRAEKQRLMVIDFSDQLRWASAVAQRFPQVAEQMRERFGVVLLDEYQDTSVTQRLLMQSLFGAGHPLTAVGDPFQAIYGWRGASVGNIDNFPQHFPSVDVDGTLTAATVYPLTTNRRSTQPILDVANAIAAPLLARHLESSPLVAAAPSAPAPTADIVCALLTTEVEEVEWVADQVCHQHERGHAFSDITVLLRAMTRVALLRDALVRRGIPVEIVGVEGLLSLPEVVEVISVLQVLHDPTANPSMVRILAGPRWRIGPRDLALLGRRAAELAGRGRAPEHLAVDDTLDHAVAGGDPVDLVSLVDALDELGPTPVSAEARSRLVRVADELRGLRRHVGEPLGDRVQRVIDTIGLQAELMAAGDPVSEQRQAALASFLALAGEFRDLDSRATLGGFLRHIADARRFDKDPDADLPNATDSVRIMSVHKSKGLEFPVVVLPSLDDRTFPSNRGQSHWPKSAHVLPFDVRREPAPESLSGFPSSPTPRGIEYEQFREAARELDLLEETRLAYVAVTRAETTLIASASYWPASGRGLKQPGLFLQQIKECCETGLGEVAVWAEPPTDDVNPLAERVSVQWPPPIRADILQVRRAGAAEVSSRRGSGRSLPELLPEFLPDEVDDDQRAIIADWDRDLEVLLAAAERDLALDREVPLPTVLSATAVQTLVSDPDGFARRLVRPMPQQPSPAARRGTRFHAWVEAQFGQQPLLGPDELPGAADADIDSDTEFEQMQEQFLSMPYASMRPLALEVPCAILLAGRLVPGRIDAVFSHPDPSGDPSLDRWEVVDWKTGRQPAADPLQLAVYRLAWAELVGVPIERVDASFVYVRLGEVRRYGNAPGALPLPDRHEIERLITG</sequence>
<dbReference type="InterPro" id="IPR014016">
    <property type="entry name" value="UvrD-like_ATP-bd"/>
</dbReference>
<dbReference type="GO" id="GO:0033202">
    <property type="term" value="C:DNA helicase complex"/>
    <property type="evidence" value="ECO:0007669"/>
    <property type="project" value="TreeGrafter"/>
</dbReference>